<feature type="compositionally biased region" description="Polar residues" evidence="1">
    <location>
        <begin position="434"/>
        <end position="448"/>
    </location>
</feature>
<feature type="region of interest" description="Disordered" evidence="1">
    <location>
        <begin position="502"/>
        <end position="574"/>
    </location>
</feature>
<gene>
    <name evidence="3" type="ORF">scyTo_0014119</name>
</gene>
<dbReference type="PANTHER" id="PTHR22427:SF8">
    <property type="entry name" value="PROLINE-RICH PROTEIN 36"/>
    <property type="match status" value="1"/>
</dbReference>
<feature type="region of interest" description="Disordered" evidence="1">
    <location>
        <begin position="766"/>
        <end position="892"/>
    </location>
</feature>
<feature type="compositionally biased region" description="Polar residues" evidence="1">
    <location>
        <begin position="315"/>
        <end position="332"/>
    </location>
</feature>
<feature type="compositionally biased region" description="Basic and acidic residues" evidence="1">
    <location>
        <begin position="819"/>
        <end position="836"/>
    </location>
</feature>
<dbReference type="Proteomes" id="UP000288216">
    <property type="component" value="Unassembled WGS sequence"/>
</dbReference>
<feature type="compositionally biased region" description="Polar residues" evidence="1">
    <location>
        <begin position="68"/>
        <end position="77"/>
    </location>
</feature>
<feature type="region of interest" description="Disordered" evidence="1">
    <location>
        <begin position="720"/>
        <end position="753"/>
    </location>
</feature>
<dbReference type="OMA" id="SSHAKIM"/>
<protein>
    <recommendedName>
        <fullName evidence="2">BTB/POZ domain-containing protein</fullName>
    </recommendedName>
</protein>
<dbReference type="PANTHER" id="PTHR22427">
    <property type="entry name" value="GH15728P"/>
    <property type="match status" value="1"/>
</dbReference>
<dbReference type="STRING" id="75743.A0A401NGW7"/>
<evidence type="ECO:0000259" key="2">
    <source>
        <dbReference type="Pfam" id="PF15363"/>
    </source>
</evidence>
<feature type="region of interest" description="Disordered" evidence="1">
    <location>
        <begin position="298"/>
        <end position="490"/>
    </location>
</feature>
<accession>A0A401NGW7</accession>
<keyword evidence="4" id="KW-1185">Reference proteome</keyword>
<feature type="region of interest" description="Disordered" evidence="1">
    <location>
        <begin position="991"/>
        <end position="1016"/>
    </location>
</feature>
<sequence>MPVDSDQIPKEDLAAVQRSTSKLKKESAKAKLTLKPPTGNPAKVGSMGSKPPISGRMASVLRSKVASGGQNKNAQEQRVSKTLPGSGTSSHAKIMEKKLAARGKATQGNETGACGANGPVGTSGRPNKVLLTNRGKSPSPQPRSNVSSVLRQTTAVTKLPVARPEKLPQLSRPDWTPPSSQSSTRSAGAVRKQPDPSSHSTLSAGAARKPAAPRVPHKRQSPARLGAAPTGDQPRTTATVPNSAPQSKHPSLEVNKASNAERSTKPKPVKVTALPPFEWKKLNVRLKGQIAKVPVKSTPWVQQGIPPSKIPICHNHQQSTNSSEINVETPSLPNEGMPPSREPHSESDPGETGSAGQAGPEASSIRPTDEILNENIPLNNPQGPLIIGEVPSPQGAQAAPGHSTTRTPVEEEKLEDEQVEENSCSRSLPLPQLTKPSEVNVETQSLTNKVLAPSRKSLSESDIEETGSAGRTGLATLRPTEGPTLAAKEETLNQTVAVKNPQGYLPIGRVPSPQGEQAAPCHGNTHTSVEEEKLEDERVEENSCTAERGSAEYEGEVGSVASPSPFNGENDGDPSAGWTIEADLCSNKVQNEARVNDGNEYCGTRMYLNTLNADQVHVAENVTSINGKMDLNNVNLQPRDLQEQHLLPQSSSPSSEGESRNVARVSPMKCVSVINNGSVMPMAASRVDLQEPTLGSCLDEPSPEAGCDISNVKLTMYQYSEEADTEDSPNELFPESLQSPEDQRVPEPKGLPVTCKMEDCVGNWPSEEQLGISPEDWPADRGVSKSSTLSGHDLAGKSSSTTSTPEELKDYDSSSGVESKSDDKPKSADQFIHRTELSPPDDLLDQDLGIHLERGDADPETLAADDLHGDPPTEPMMSSEEEDHSEEDCPGVTEHAQCGLEGIDNPVFEDKTTSDSNLEVQSLCAVSHFKPATLHALDENEEHVPVETPHSLEHGYTASDSLAPQSCCLSGAGPSEDPTCDQIPVTIGLQSCRPPVSLSSPGPHLPPNESSSDSVPGVTLALHQVPGDPADDDPGLHHADDLTLDWSDQSKSRVVDEPAVAECPIDCLYGELINLQLNDPTIDANGSHMWQQYYSACEKNGSTGLLSEGDQTLQTPACVPWMAPLLPPFLSTIYEVETAEETRLEDVEREEAGNPAADWQCLKLIDDPGEKVLHLQIEPVEVMQQLINQTLLISGDGVKLQSKVMVDKAELSKWTDLISPLDDSTASVTSVTSFSPEDISSSQGEWTVVELETHH</sequence>
<feature type="region of interest" description="Disordered" evidence="1">
    <location>
        <begin position="1"/>
        <end position="271"/>
    </location>
</feature>
<evidence type="ECO:0000313" key="3">
    <source>
        <dbReference type="EMBL" id="GCB60159.1"/>
    </source>
</evidence>
<dbReference type="InterPro" id="IPR027907">
    <property type="entry name" value="BTBD8_C"/>
</dbReference>
<feature type="domain" description="BTB/POZ" evidence="2">
    <location>
        <begin position="1211"/>
        <end position="1255"/>
    </location>
</feature>
<feature type="compositionally biased region" description="Basic and acidic residues" evidence="1">
    <location>
        <begin position="848"/>
        <end position="857"/>
    </location>
</feature>
<feature type="compositionally biased region" description="Polar residues" evidence="1">
    <location>
        <begin position="233"/>
        <end position="249"/>
    </location>
</feature>
<dbReference type="OrthoDB" id="8951351at2759"/>
<proteinExistence type="predicted"/>
<feature type="compositionally biased region" description="Polar residues" evidence="1">
    <location>
        <begin position="177"/>
        <end position="186"/>
    </location>
</feature>
<dbReference type="EMBL" id="BFAA01007462">
    <property type="protein sequence ID" value="GCB60159.1"/>
    <property type="molecule type" value="Genomic_DNA"/>
</dbReference>
<feature type="compositionally biased region" description="Polar residues" evidence="1">
    <location>
        <begin position="134"/>
        <end position="156"/>
    </location>
</feature>
<reference evidence="3 4" key="1">
    <citation type="journal article" date="2018" name="Nat. Ecol. Evol.">
        <title>Shark genomes provide insights into elasmobranch evolution and the origin of vertebrates.</title>
        <authorList>
            <person name="Hara Y"/>
            <person name="Yamaguchi K"/>
            <person name="Onimaru K"/>
            <person name="Kadota M"/>
            <person name="Koyanagi M"/>
            <person name="Keeley SD"/>
            <person name="Tatsumi K"/>
            <person name="Tanaka K"/>
            <person name="Motone F"/>
            <person name="Kageyama Y"/>
            <person name="Nozu R"/>
            <person name="Adachi N"/>
            <person name="Nishimura O"/>
            <person name="Nakagawa R"/>
            <person name="Tanegashima C"/>
            <person name="Kiyatake I"/>
            <person name="Matsumoto R"/>
            <person name="Murakumo K"/>
            <person name="Nishida K"/>
            <person name="Terakita A"/>
            <person name="Kuratani S"/>
            <person name="Sato K"/>
            <person name="Hyodo S Kuraku.S."/>
        </authorList>
    </citation>
    <scope>NUCLEOTIDE SEQUENCE [LARGE SCALE GENOMIC DNA]</scope>
</reference>
<dbReference type="Pfam" id="PF15363">
    <property type="entry name" value="BTBD8_C"/>
    <property type="match status" value="1"/>
</dbReference>
<evidence type="ECO:0000256" key="1">
    <source>
        <dbReference type="SAM" id="MobiDB-lite"/>
    </source>
</evidence>
<name>A0A401NGW7_SCYTO</name>
<feature type="compositionally biased region" description="Acidic residues" evidence="1">
    <location>
        <begin position="879"/>
        <end position="889"/>
    </location>
</feature>
<comment type="caution">
    <text evidence="3">The sequence shown here is derived from an EMBL/GenBank/DDBJ whole genome shotgun (WGS) entry which is preliminary data.</text>
</comment>
<dbReference type="AlphaFoldDB" id="A0A401NGW7"/>
<evidence type="ECO:0000313" key="4">
    <source>
        <dbReference type="Proteomes" id="UP000288216"/>
    </source>
</evidence>
<organism evidence="3 4">
    <name type="scientific">Scyliorhinus torazame</name>
    <name type="common">Cloudy catshark</name>
    <name type="synonym">Catulus torazame</name>
    <dbReference type="NCBI Taxonomy" id="75743"/>
    <lineage>
        <taxon>Eukaryota</taxon>
        <taxon>Metazoa</taxon>
        <taxon>Chordata</taxon>
        <taxon>Craniata</taxon>
        <taxon>Vertebrata</taxon>
        <taxon>Chondrichthyes</taxon>
        <taxon>Elasmobranchii</taxon>
        <taxon>Galeomorphii</taxon>
        <taxon>Galeoidea</taxon>
        <taxon>Carcharhiniformes</taxon>
        <taxon>Scyliorhinidae</taxon>
        <taxon>Scyliorhinus</taxon>
    </lineage>
</organism>